<proteinExistence type="predicted"/>
<dbReference type="Proteomes" id="UP000315724">
    <property type="component" value="Chromosome"/>
</dbReference>
<dbReference type="KEGG" id="tpol:Mal48_06190"/>
<evidence type="ECO:0000256" key="1">
    <source>
        <dbReference type="SAM" id="Phobius"/>
    </source>
</evidence>
<feature type="domain" description="Alkyl hydroperoxide reductase subunit C/ Thiol specific antioxidant" evidence="2">
    <location>
        <begin position="57"/>
        <end position="184"/>
    </location>
</feature>
<dbReference type="SUPFAM" id="SSF52833">
    <property type="entry name" value="Thioredoxin-like"/>
    <property type="match status" value="1"/>
</dbReference>
<keyword evidence="1" id="KW-1133">Transmembrane helix</keyword>
<evidence type="ECO:0000313" key="3">
    <source>
        <dbReference type="EMBL" id="QDT31386.1"/>
    </source>
</evidence>
<dbReference type="Gene3D" id="3.40.30.10">
    <property type="entry name" value="Glutaredoxin"/>
    <property type="match status" value="1"/>
</dbReference>
<keyword evidence="3" id="KW-0575">Peroxidase</keyword>
<gene>
    <name evidence="3" type="ORF">Mal48_06190</name>
</gene>
<keyword evidence="3" id="KW-0560">Oxidoreductase</keyword>
<keyword evidence="1" id="KW-0812">Transmembrane</keyword>
<accession>A0A517QIC1</accession>
<keyword evidence="1" id="KW-0472">Membrane</keyword>
<dbReference type="GO" id="GO:0004601">
    <property type="term" value="F:peroxidase activity"/>
    <property type="evidence" value="ECO:0007669"/>
    <property type="project" value="UniProtKB-KW"/>
</dbReference>
<feature type="transmembrane region" description="Helical" evidence="1">
    <location>
        <begin position="21"/>
        <end position="38"/>
    </location>
</feature>
<organism evidence="3 4">
    <name type="scientific">Thalassoglobus polymorphus</name>
    <dbReference type="NCBI Taxonomy" id="2527994"/>
    <lineage>
        <taxon>Bacteria</taxon>
        <taxon>Pseudomonadati</taxon>
        <taxon>Planctomycetota</taxon>
        <taxon>Planctomycetia</taxon>
        <taxon>Planctomycetales</taxon>
        <taxon>Planctomycetaceae</taxon>
        <taxon>Thalassoglobus</taxon>
    </lineage>
</organism>
<sequence length="214" mass="23661">MVLEPNGGKWLKVGGMGKREILLLLAGVGIFAVTLWRQNQLQQWEHDPTRKVVAIRALAPRFTLADHNRNIVKLERMLGRHHVVLVFFDAELGVDQDPRTKALIENFEAINRAGFEIIAVGTATPYANEEAEKRLGFDLPFPVLTDIDMNDPAPSPAHRKYGLLDLQSGTPTTGLFLIERDGTLPVVTQGTPIAVKDEEAALKTLAEGKWPGLK</sequence>
<dbReference type="EC" id="1.11.1.15" evidence="3"/>
<protein>
    <submittedName>
        <fullName evidence="3">Peroxiredoxin</fullName>
        <ecNumber evidence="3">1.11.1.15</ecNumber>
    </submittedName>
</protein>
<evidence type="ECO:0000313" key="4">
    <source>
        <dbReference type="Proteomes" id="UP000315724"/>
    </source>
</evidence>
<evidence type="ECO:0000259" key="2">
    <source>
        <dbReference type="Pfam" id="PF00578"/>
    </source>
</evidence>
<dbReference type="EMBL" id="CP036267">
    <property type="protein sequence ID" value="QDT31386.1"/>
    <property type="molecule type" value="Genomic_DNA"/>
</dbReference>
<name>A0A517QIC1_9PLAN</name>
<reference evidence="3 4" key="1">
    <citation type="submission" date="2019-02" db="EMBL/GenBank/DDBJ databases">
        <title>Deep-cultivation of Planctomycetes and their phenomic and genomic characterization uncovers novel biology.</title>
        <authorList>
            <person name="Wiegand S."/>
            <person name="Jogler M."/>
            <person name="Boedeker C."/>
            <person name="Pinto D."/>
            <person name="Vollmers J."/>
            <person name="Rivas-Marin E."/>
            <person name="Kohn T."/>
            <person name="Peeters S.H."/>
            <person name="Heuer A."/>
            <person name="Rast P."/>
            <person name="Oberbeckmann S."/>
            <person name="Bunk B."/>
            <person name="Jeske O."/>
            <person name="Meyerdierks A."/>
            <person name="Storesund J.E."/>
            <person name="Kallscheuer N."/>
            <person name="Luecker S."/>
            <person name="Lage O.M."/>
            <person name="Pohl T."/>
            <person name="Merkel B.J."/>
            <person name="Hornburger P."/>
            <person name="Mueller R.-W."/>
            <person name="Bruemmer F."/>
            <person name="Labrenz M."/>
            <person name="Spormann A.M."/>
            <person name="Op den Camp H."/>
            <person name="Overmann J."/>
            <person name="Amann R."/>
            <person name="Jetten M.S.M."/>
            <person name="Mascher T."/>
            <person name="Medema M.H."/>
            <person name="Devos D.P."/>
            <person name="Kaster A.-K."/>
            <person name="Ovreas L."/>
            <person name="Rohde M."/>
            <person name="Galperin M.Y."/>
            <person name="Jogler C."/>
        </authorList>
    </citation>
    <scope>NUCLEOTIDE SEQUENCE [LARGE SCALE GENOMIC DNA]</scope>
    <source>
        <strain evidence="3 4">Mal48</strain>
    </source>
</reference>
<dbReference type="AlphaFoldDB" id="A0A517QIC1"/>
<dbReference type="InterPro" id="IPR036249">
    <property type="entry name" value="Thioredoxin-like_sf"/>
</dbReference>
<dbReference type="InterPro" id="IPR000866">
    <property type="entry name" value="AhpC/TSA"/>
</dbReference>
<keyword evidence="4" id="KW-1185">Reference proteome</keyword>
<dbReference type="Pfam" id="PF00578">
    <property type="entry name" value="AhpC-TSA"/>
    <property type="match status" value="1"/>
</dbReference>